<organism evidence="2 3">
    <name type="scientific">Candidatus Magasanikbacteria bacterium RIFCSPHIGHO2_02_FULL_50_9b</name>
    <dbReference type="NCBI Taxonomy" id="1798682"/>
    <lineage>
        <taxon>Bacteria</taxon>
        <taxon>Candidatus Magasanikiibacteriota</taxon>
    </lineage>
</organism>
<accession>A0A1F6M977</accession>
<dbReference type="Proteomes" id="UP000176532">
    <property type="component" value="Unassembled WGS sequence"/>
</dbReference>
<protein>
    <recommendedName>
        <fullName evidence="4">Inhibitor I9 domain-containing protein</fullName>
    </recommendedName>
</protein>
<sequence length="184" mass="20743">MNVKILFTVATVLFSITLFVSACKEEPQPVVEVNIQPPLPVTPPHPLRCTLDDTFGHHEFNPEKRSTVIVQFKERASNAEAEKLMRNHGAIPANRADLWAYAHDTLPEDEEDTGIVAINATSVTGSHRNPGVLTIRKRMSQVSERCPTPRIQWTIVNELYHLNPQDDNYRRWAAGTRFLGVIPP</sequence>
<reference evidence="2 3" key="1">
    <citation type="journal article" date="2016" name="Nat. Commun.">
        <title>Thousands of microbial genomes shed light on interconnected biogeochemical processes in an aquifer system.</title>
        <authorList>
            <person name="Anantharaman K."/>
            <person name="Brown C.T."/>
            <person name="Hug L.A."/>
            <person name="Sharon I."/>
            <person name="Castelle C.J."/>
            <person name="Probst A.J."/>
            <person name="Thomas B.C."/>
            <person name="Singh A."/>
            <person name="Wilkins M.J."/>
            <person name="Karaoz U."/>
            <person name="Brodie E.L."/>
            <person name="Williams K.H."/>
            <person name="Hubbard S.S."/>
            <person name="Banfield J.F."/>
        </authorList>
    </citation>
    <scope>NUCLEOTIDE SEQUENCE [LARGE SCALE GENOMIC DNA]</scope>
</reference>
<keyword evidence="1" id="KW-0732">Signal</keyword>
<feature type="chain" id="PRO_5009525584" description="Inhibitor I9 domain-containing protein" evidence="1">
    <location>
        <begin position="23"/>
        <end position="184"/>
    </location>
</feature>
<dbReference type="PROSITE" id="PS51257">
    <property type="entry name" value="PROKAR_LIPOPROTEIN"/>
    <property type="match status" value="1"/>
</dbReference>
<evidence type="ECO:0008006" key="4">
    <source>
        <dbReference type="Google" id="ProtNLM"/>
    </source>
</evidence>
<evidence type="ECO:0000313" key="3">
    <source>
        <dbReference type="Proteomes" id="UP000176532"/>
    </source>
</evidence>
<proteinExistence type="predicted"/>
<dbReference type="EMBL" id="MFQD01000010">
    <property type="protein sequence ID" value="OGH68130.1"/>
    <property type="molecule type" value="Genomic_DNA"/>
</dbReference>
<evidence type="ECO:0000313" key="2">
    <source>
        <dbReference type="EMBL" id="OGH68130.1"/>
    </source>
</evidence>
<comment type="caution">
    <text evidence="2">The sequence shown here is derived from an EMBL/GenBank/DDBJ whole genome shotgun (WGS) entry which is preliminary data.</text>
</comment>
<evidence type="ECO:0000256" key="1">
    <source>
        <dbReference type="SAM" id="SignalP"/>
    </source>
</evidence>
<gene>
    <name evidence="2" type="ORF">A3C15_03415</name>
</gene>
<name>A0A1F6M977_9BACT</name>
<dbReference type="AlphaFoldDB" id="A0A1F6M977"/>
<feature type="signal peptide" evidence="1">
    <location>
        <begin position="1"/>
        <end position="22"/>
    </location>
</feature>